<keyword evidence="2" id="KW-1185">Reference proteome</keyword>
<dbReference type="Proteomes" id="UP001732700">
    <property type="component" value="Chromosome 1A"/>
</dbReference>
<protein>
    <submittedName>
        <fullName evidence="1">Uncharacterized protein</fullName>
    </submittedName>
</protein>
<proteinExistence type="predicted"/>
<evidence type="ECO:0000313" key="1">
    <source>
        <dbReference type="EnsemblPlants" id="AVESA.00010b.r2.1AG0027870.1.CDS"/>
    </source>
</evidence>
<sequence>MGLPFSAFNKFGLPGLSSVTTGQVYDRHFKDRGTGNFADFHIAYVDFCQYFNTVMPGQDFDTPGLEDIKKFYENTWEHLKDEVEKKKKFIEFMEANIHEASVDDSLFIMAGLAAPAAAIIAKRSSESIPQVKKFKLQYIPNVVFVPLCTLIAIMGATAVQMNKKSKKPTS</sequence>
<name>A0ACD5TC27_AVESA</name>
<reference evidence="1" key="1">
    <citation type="submission" date="2021-05" db="EMBL/GenBank/DDBJ databases">
        <authorList>
            <person name="Scholz U."/>
            <person name="Mascher M."/>
            <person name="Fiebig A."/>
        </authorList>
    </citation>
    <scope>NUCLEOTIDE SEQUENCE [LARGE SCALE GENOMIC DNA]</scope>
</reference>
<reference evidence="1" key="2">
    <citation type="submission" date="2025-09" db="UniProtKB">
        <authorList>
            <consortium name="EnsemblPlants"/>
        </authorList>
    </citation>
    <scope>IDENTIFICATION</scope>
</reference>
<evidence type="ECO:0000313" key="2">
    <source>
        <dbReference type="Proteomes" id="UP001732700"/>
    </source>
</evidence>
<organism evidence="1 2">
    <name type="scientific">Avena sativa</name>
    <name type="common">Oat</name>
    <dbReference type="NCBI Taxonomy" id="4498"/>
    <lineage>
        <taxon>Eukaryota</taxon>
        <taxon>Viridiplantae</taxon>
        <taxon>Streptophyta</taxon>
        <taxon>Embryophyta</taxon>
        <taxon>Tracheophyta</taxon>
        <taxon>Spermatophyta</taxon>
        <taxon>Magnoliopsida</taxon>
        <taxon>Liliopsida</taxon>
        <taxon>Poales</taxon>
        <taxon>Poaceae</taxon>
        <taxon>BOP clade</taxon>
        <taxon>Pooideae</taxon>
        <taxon>Poodae</taxon>
        <taxon>Poeae</taxon>
        <taxon>Poeae Chloroplast Group 1 (Aveneae type)</taxon>
        <taxon>Aveninae</taxon>
        <taxon>Avena</taxon>
    </lineage>
</organism>
<accession>A0ACD5TC27</accession>
<dbReference type="EnsemblPlants" id="AVESA.00010b.r2.1AG0027870.1">
    <property type="protein sequence ID" value="AVESA.00010b.r2.1AG0027870.1.CDS"/>
    <property type="gene ID" value="AVESA.00010b.r2.1AG0027870"/>
</dbReference>